<evidence type="ECO:0000313" key="10">
    <source>
        <dbReference type="Proteomes" id="UP000238479"/>
    </source>
</evidence>
<dbReference type="Gene3D" id="3.40.50.300">
    <property type="entry name" value="P-loop containing nucleotide triphosphate hydrolases"/>
    <property type="match status" value="1"/>
</dbReference>
<keyword evidence="4" id="KW-0067">ATP-binding</keyword>
<keyword evidence="1" id="KW-0677">Repeat</keyword>
<dbReference type="Gene3D" id="1.20.5.4130">
    <property type="match status" value="1"/>
</dbReference>
<accession>A0A2P6QX84</accession>
<dbReference type="InterPro" id="IPR041118">
    <property type="entry name" value="Rx_N"/>
</dbReference>
<dbReference type="Pfam" id="PF00931">
    <property type="entry name" value="NB-ARC"/>
    <property type="match status" value="1"/>
</dbReference>
<dbReference type="EMBL" id="PDCK01000042">
    <property type="protein sequence ID" value="PRQ38771.1"/>
    <property type="molecule type" value="Genomic_DNA"/>
</dbReference>
<evidence type="ECO:0000313" key="9">
    <source>
        <dbReference type="EMBL" id="PRQ38771.1"/>
    </source>
</evidence>
<proteinExistence type="predicted"/>
<protein>
    <submittedName>
        <fullName evidence="9">Putative P-loop containing nucleoside triphosphate hydrolase</fullName>
    </submittedName>
</protein>
<keyword evidence="9" id="KW-0378">Hydrolase</keyword>
<feature type="domain" description="Disease resistance N-terminal" evidence="7">
    <location>
        <begin position="14"/>
        <end position="94"/>
    </location>
</feature>
<dbReference type="GO" id="GO:0043531">
    <property type="term" value="F:ADP binding"/>
    <property type="evidence" value="ECO:0007669"/>
    <property type="project" value="InterPro"/>
</dbReference>
<keyword evidence="5" id="KW-0732">Signal</keyword>
<dbReference type="Gene3D" id="1.10.10.10">
    <property type="entry name" value="Winged helix-like DNA-binding domain superfamily/Winged helix DNA-binding domain"/>
    <property type="match status" value="1"/>
</dbReference>
<evidence type="ECO:0000256" key="2">
    <source>
        <dbReference type="ARBA" id="ARBA00022741"/>
    </source>
</evidence>
<feature type="domain" description="NB-ARC" evidence="6">
    <location>
        <begin position="187"/>
        <end position="362"/>
    </location>
</feature>
<dbReference type="InterPro" id="IPR058922">
    <property type="entry name" value="WHD_DRP"/>
</dbReference>
<dbReference type="InterPro" id="IPR027417">
    <property type="entry name" value="P-loop_NTPase"/>
</dbReference>
<feature type="signal peptide" evidence="5">
    <location>
        <begin position="1"/>
        <end position="16"/>
    </location>
</feature>
<dbReference type="SUPFAM" id="SSF52540">
    <property type="entry name" value="P-loop containing nucleoside triphosphate hydrolases"/>
    <property type="match status" value="1"/>
</dbReference>
<dbReference type="PANTHER" id="PTHR36766">
    <property type="entry name" value="PLANT BROAD-SPECTRUM MILDEW RESISTANCE PROTEIN RPW8"/>
    <property type="match status" value="1"/>
</dbReference>
<dbReference type="GO" id="GO:0005524">
    <property type="term" value="F:ATP binding"/>
    <property type="evidence" value="ECO:0007669"/>
    <property type="project" value="UniProtKB-KW"/>
</dbReference>
<evidence type="ECO:0000256" key="4">
    <source>
        <dbReference type="ARBA" id="ARBA00022840"/>
    </source>
</evidence>
<evidence type="ECO:0000256" key="3">
    <source>
        <dbReference type="ARBA" id="ARBA00022821"/>
    </source>
</evidence>
<evidence type="ECO:0000259" key="7">
    <source>
        <dbReference type="Pfam" id="PF18052"/>
    </source>
</evidence>
<dbReference type="Pfam" id="PF18052">
    <property type="entry name" value="Rx_N"/>
    <property type="match status" value="1"/>
</dbReference>
<dbReference type="PANTHER" id="PTHR36766:SF70">
    <property type="entry name" value="DISEASE RESISTANCE PROTEIN RGA4"/>
    <property type="match status" value="1"/>
</dbReference>
<sequence>MVVLSLLTSVAGGAVSKVASLANDQLGLQIVCCFRNELNKLKESSDQIGDMMHDAAHEPEDRKLRARARWMQRIIGVAHDAEDILDEVQYEVDRIVIEETSLDKKILGFFCNNPLVFRLQMARKIHDINTSLENLKTDAASVGLATTMRSNEGAASSRGKVDRKTFSSLEKNVVTHKDAIIVGRDEVLSNIIATLTDSNNQEKVLSVMAIVGFGGLGKTTLAQLVTKQLKEGEMKKYFDPTFWVYVSINFDVDDILHQMVQSCDATRANLSSRDALIESLRENLREKRVFLVLDDVWNEEKEKWDLLKGCLLQLDFAKGSTVIVTTRSGEVASIMETLGRPDLKTLTDDECWSILKDRAFADPNDPIASEREGIGRELAKKCAGLPLAARVLGSLMHSKISQSEWSSILESKIWQLSSNKETSWIMLVLMLSFDNLESPLKQCFAYCSMLKRGSLIERDYLIQLWMGQGLLQPSTEQRKQKMEMEDVGDEYFNTLLKNSLLEDATKGMDAIITKCKMHDLLNDLAIEVSKCHY</sequence>
<reference evidence="9 10" key="1">
    <citation type="journal article" date="2018" name="Nat. Genet.">
        <title>The Rosa genome provides new insights in the design of modern roses.</title>
        <authorList>
            <person name="Bendahmane M."/>
        </authorList>
    </citation>
    <scope>NUCLEOTIDE SEQUENCE [LARGE SCALE GENOMIC DNA]</scope>
    <source>
        <strain evidence="10">cv. Old Blush</strain>
    </source>
</reference>
<dbReference type="InterPro" id="IPR036388">
    <property type="entry name" value="WH-like_DNA-bd_sf"/>
</dbReference>
<name>A0A2P6QX84_ROSCH</name>
<dbReference type="Gene3D" id="1.10.8.430">
    <property type="entry name" value="Helical domain of apoptotic protease-activating factors"/>
    <property type="match status" value="1"/>
</dbReference>
<comment type="caution">
    <text evidence="9">The sequence shown here is derived from an EMBL/GenBank/DDBJ whole genome shotgun (WGS) entry which is preliminary data.</text>
</comment>
<dbReference type="PRINTS" id="PR00364">
    <property type="entry name" value="DISEASERSIST"/>
</dbReference>
<evidence type="ECO:0000259" key="6">
    <source>
        <dbReference type="Pfam" id="PF00931"/>
    </source>
</evidence>
<feature type="domain" description="Disease resistance protein winged helix" evidence="8">
    <location>
        <begin position="453"/>
        <end position="525"/>
    </location>
</feature>
<dbReference type="FunFam" id="1.10.10.10:FF:000322">
    <property type="entry name" value="Probable disease resistance protein At1g63360"/>
    <property type="match status" value="1"/>
</dbReference>
<dbReference type="InterPro" id="IPR042197">
    <property type="entry name" value="Apaf_helical"/>
</dbReference>
<dbReference type="GO" id="GO:0006952">
    <property type="term" value="P:defense response"/>
    <property type="evidence" value="ECO:0007669"/>
    <property type="project" value="UniProtKB-KW"/>
</dbReference>
<dbReference type="Gramene" id="PRQ38771">
    <property type="protein sequence ID" value="PRQ38771"/>
    <property type="gene ID" value="RchiOBHm_Chr4g0417641"/>
</dbReference>
<organism evidence="9 10">
    <name type="scientific">Rosa chinensis</name>
    <name type="common">China rose</name>
    <dbReference type="NCBI Taxonomy" id="74649"/>
    <lineage>
        <taxon>Eukaryota</taxon>
        <taxon>Viridiplantae</taxon>
        <taxon>Streptophyta</taxon>
        <taxon>Embryophyta</taxon>
        <taxon>Tracheophyta</taxon>
        <taxon>Spermatophyta</taxon>
        <taxon>Magnoliopsida</taxon>
        <taxon>eudicotyledons</taxon>
        <taxon>Gunneridae</taxon>
        <taxon>Pentapetalae</taxon>
        <taxon>rosids</taxon>
        <taxon>fabids</taxon>
        <taxon>Rosales</taxon>
        <taxon>Rosaceae</taxon>
        <taxon>Rosoideae</taxon>
        <taxon>Rosoideae incertae sedis</taxon>
        <taxon>Rosa</taxon>
    </lineage>
</organism>
<dbReference type="GO" id="GO:0016787">
    <property type="term" value="F:hydrolase activity"/>
    <property type="evidence" value="ECO:0007669"/>
    <property type="project" value="UniProtKB-KW"/>
</dbReference>
<keyword evidence="10" id="KW-1185">Reference proteome</keyword>
<evidence type="ECO:0000256" key="1">
    <source>
        <dbReference type="ARBA" id="ARBA00022737"/>
    </source>
</evidence>
<evidence type="ECO:0000259" key="8">
    <source>
        <dbReference type="Pfam" id="PF23559"/>
    </source>
</evidence>
<dbReference type="AlphaFoldDB" id="A0A2P6QX84"/>
<feature type="chain" id="PRO_5015145036" evidence="5">
    <location>
        <begin position="17"/>
        <end position="533"/>
    </location>
</feature>
<dbReference type="InterPro" id="IPR002182">
    <property type="entry name" value="NB-ARC"/>
</dbReference>
<evidence type="ECO:0000256" key="5">
    <source>
        <dbReference type="SAM" id="SignalP"/>
    </source>
</evidence>
<dbReference type="Pfam" id="PF23559">
    <property type="entry name" value="WHD_DRP"/>
    <property type="match status" value="1"/>
</dbReference>
<dbReference type="Proteomes" id="UP000238479">
    <property type="component" value="Chromosome 4"/>
</dbReference>
<gene>
    <name evidence="9" type="ORF">RchiOBHm_Chr4g0417641</name>
</gene>
<keyword evidence="2" id="KW-0547">Nucleotide-binding</keyword>
<dbReference type="OMA" id="NDPIASE"/>
<keyword evidence="3" id="KW-0611">Plant defense</keyword>